<sequence>MEPGAPDPSGQDGLPSASDFRKRTRAHLSDEVASYIRDLIMSGQVREGEFLRLERIADELGVSATPVREALLSLRGEGFVSLEARRGFVVAPLSRQDVADLFQVQADVAAELAGRAAERLAPQVVDRLTALQEQLEEAARRGATEEMEELNFQFHRAIYRGAASPKLTWVLGSLARYAPRRFYAGIQGWQGASVAEHGAIIDALRRRDPEQARRAMRSHVNHAGRLLVAHLESRGFWGDDPA</sequence>
<feature type="coiled-coil region" evidence="4">
    <location>
        <begin position="121"/>
        <end position="148"/>
    </location>
</feature>
<dbReference type="EMBL" id="FOSW01000010">
    <property type="protein sequence ID" value="SFL39790.1"/>
    <property type="molecule type" value="Genomic_DNA"/>
</dbReference>
<dbReference type="STRING" id="504800.SAMN04488085_110135"/>
<keyword evidence="3" id="KW-0804">Transcription</keyword>
<proteinExistence type="predicted"/>
<dbReference type="SMART" id="SM00345">
    <property type="entry name" value="HTH_GNTR"/>
    <property type="match status" value="1"/>
</dbReference>
<dbReference type="Pfam" id="PF00392">
    <property type="entry name" value="GntR"/>
    <property type="match status" value="1"/>
</dbReference>
<organism evidence="6 7">
    <name type="scientific">Geodermatophilus ruber</name>
    <dbReference type="NCBI Taxonomy" id="504800"/>
    <lineage>
        <taxon>Bacteria</taxon>
        <taxon>Bacillati</taxon>
        <taxon>Actinomycetota</taxon>
        <taxon>Actinomycetes</taxon>
        <taxon>Geodermatophilales</taxon>
        <taxon>Geodermatophilaceae</taxon>
        <taxon>Geodermatophilus</taxon>
    </lineage>
</organism>
<evidence type="ECO:0000313" key="7">
    <source>
        <dbReference type="Proteomes" id="UP000199152"/>
    </source>
</evidence>
<dbReference type="InterPro" id="IPR000524">
    <property type="entry name" value="Tscrpt_reg_HTH_GntR"/>
</dbReference>
<dbReference type="InterPro" id="IPR011711">
    <property type="entry name" value="GntR_C"/>
</dbReference>
<dbReference type="InterPro" id="IPR036390">
    <property type="entry name" value="WH_DNA-bd_sf"/>
</dbReference>
<dbReference type="Pfam" id="PF07729">
    <property type="entry name" value="FCD"/>
    <property type="match status" value="1"/>
</dbReference>
<dbReference type="SUPFAM" id="SSF48008">
    <property type="entry name" value="GntR ligand-binding domain-like"/>
    <property type="match status" value="1"/>
</dbReference>
<protein>
    <submittedName>
        <fullName evidence="6">Transcriptional regulator, GntR family</fullName>
    </submittedName>
</protein>
<accession>A0A1I4HDL4</accession>
<dbReference type="AlphaFoldDB" id="A0A1I4HDL4"/>
<dbReference type="PANTHER" id="PTHR43537">
    <property type="entry name" value="TRANSCRIPTIONAL REGULATOR, GNTR FAMILY"/>
    <property type="match status" value="1"/>
</dbReference>
<dbReference type="InterPro" id="IPR008920">
    <property type="entry name" value="TF_FadR/GntR_C"/>
</dbReference>
<dbReference type="InParanoid" id="A0A1I4HDL4"/>
<evidence type="ECO:0000256" key="3">
    <source>
        <dbReference type="ARBA" id="ARBA00023163"/>
    </source>
</evidence>
<evidence type="ECO:0000256" key="4">
    <source>
        <dbReference type="SAM" id="Coils"/>
    </source>
</evidence>
<dbReference type="RefSeq" id="WP_218146302.1">
    <property type="nucleotide sequence ID" value="NZ_FOSW01000010.1"/>
</dbReference>
<dbReference type="GO" id="GO:0003677">
    <property type="term" value="F:DNA binding"/>
    <property type="evidence" value="ECO:0007669"/>
    <property type="project" value="UniProtKB-KW"/>
</dbReference>
<evidence type="ECO:0000256" key="1">
    <source>
        <dbReference type="ARBA" id="ARBA00023015"/>
    </source>
</evidence>
<keyword evidence="2" id="KW-0238">DNA-binding</keyword>
<dbReference type="PROSITE" id="PS50949">
    <property type="entry name" value="HTH_GNTR"/>
    <property type="match status" value="1"/>
</dbReference>
<dbReference type="Gene3D" id="1.20.120.530">
    <property type="entry name" value="GntR ligand-binding domain-like"/>
    <property type="match status" value="1"/>
</dbReference>
<keyword evidence="1" id="KW-0805">Transcription regulation</keyword>
<evidence type="ECO:0000256" key="2">
    <source>
        <dbReference type="ARBA" id="ARBA00023125"/>
    </source>
</evidence>
<feature type="domain" description="HTH gntR-type" evidence="5">
    <location>
        <begin position="26"/>
        <end position="93"/>
    </location>
</feature>
<gene>
    <name evidence="6" type="ORF">SAMN04488085_110135</name>
</gene>
<keyword evidence="7" id="KW-1185">Reference proteome</keyword>
<dbReference type="SMART" id="SM00895">
    <property type="entry name" value="FCD"/>
    <property type="match status" value="1"/>
</dbReference>
<name>A0A1I4HDL4_9ACTN</name>
<evidence type="ECO:0000313" key="6">
    <source>
        <dbReference type="EMBL" id="SFL39790.1"/>
    </source>
</evidence>
<dbReference type="GO" id="GO:0003700">
    <property type="term" value="F:DNA-binding transcription factor activity"/>
    <property type="evidence" value="ECO:0007669"/>
    <property type="project" value="InterPro"/>
</dbReference>
<dbReference type="SUPFAM" id="SSF46785">
    <property type="entry name" value="Winged helix' DNA-binding domain"/>
    <property type="match status" value="1"/>
</dbReference>
<dbReference type="InterPro" id="IPR036388">
    <property type="entry name" value="WH-like_DNA-bd_sf"/>
</dbReference>
<dbReference type="CDD" id="cd07377">
    <property type="entry name" value="WHTH_GntR"/>
    <property type="match status" value="1"/>
</dbReference>
<dbReference type="PANTHER" id="PTHR43537:SF24">
    <property type="entry name" value="GLUCONATE OPERON TRANSCRIPTIONAL REPRESSOR"/>
    <property type="match status" value="1"/>
</dbReference>
<evidence type="ECO:0000259" key="5">
    <source>
        <dbReference type="PROSITE" id="PS50949"/>
    </source>
</evidence>
<keyword evidence="4" id="KW-0175">Coiled coil</keyword>
<dbReference type="Gene3D" id="1.10.10.10">
    <property type="entry name" value="Winged helix-like DNA-binding domain superfamily/Winged helix DNA-binding domain"/>
    <property type="match status" value="1"/>
</dbReference>
<dbReference type="Proteomes" id="UP000199152">
    <property type="component" value="Unassembled WGS sequence"/>
</dbReference>
<reference evidence="6 7" key="1">
    <citation type="submission" date="2016-10" db="EMBL/GenBank/DDBJ databases">
        <authorList>
            <person name="de Groot N.N."/>
        </authorList>
    </citation>
    <scope>NUCLEOTIDE SEQUENCE [LARGE SCALE GENOMIC DNA]</scope>
    <source>
        <strain evidence="6 7">DSM 45317</strain>
    </source>
</reference>